<gene>
    <name evidence="3" type="ORF">ABIC99_002949</name>
    <name evidence="4" type="ORF">EWH46_14965</name>
</gene>
<reference evidence="3 6" key="2">
    <citation type="submission" date="2024-06" db="EMBL/GenBank/DDBJ databases">
        <title>Genomic Encyclopedia of Type Strains, Phase IV (KMG-IV): sequencing the most valuable type-strain genomes for metagenomic binning, comparative biology and taxonomic classification.</title>
        <authorList>
            <person name="Goeker M."/>
        </authorList>
    </citation>
    <scope>NUCLEOTIDE SEQUENCE [LARGE SCALE GENOMIC DNA]</scope>
    <source>
        <strain evidence="3 6">D-501</strain>
    </source>
</reference>
<dbReference type="Proteomes" id="UP001549111">
    <property type="component" value="Unassembled WGS sequence"/>
</dbReference>
<proteinExistence type="predicted"/>
<keyword evidence="2" id="KW-1133">Transmembrane helix</keyword>
<feature type="region of interest" description="Disordered" evidence="1">
    <location>
        <begin position="15"/>
        <end position="37"/>
    </location>
</feature>
<accession>A0A5C1Q709</accession>
<dbReference type="Proteomes" id="UP000323522">
    <property type="component" value="Chromosome"/>
</dbReference>
<sequence length="155" mass="17509">MNATSLKRLAAVDLSRHSNPQPSRLQDDEVHSRLPDEADPSALASRCQLLMRHPLTGRDELVSIGYSRAVLLLGPIELARRGDWAMVLFCLALPLIGQMLLAPSANRRFLMRLLRQGYRAVRTRPGQVSHAEWLLGMQLPRHESRRASGEASRWR</sequence>
<keyword evidence="2" id="KW-0472">Membrane</keyword>
<evidence type="ECO:0000256" key="2">
    <source>
        <dbReference type="SAM" id="Phobius"/>
    </source>
</evidence>
<organism evidence="4 5">
    <name type="scientific">Sphaerotilus sulfidivorans</name>
    <dbReference type="NCBI Taxonomy" id="639200"/>
    <lineage>
        <taxon>Bacteria</taxon>
        <taxon>Pseudomonadati</taxon>
        <taxon>Pseudomonadota</taxon>
        <taxon>Betaproteobacteria</taxon>
        <taxon>Burkholderiales</taxon>
        <taxon>Sphaerotilaceae</taxon>
        <taxon>Sphaerotilus</taxon>
    </lineage>
</organism>
<protein>
    <submittedName>
        <fullName evidence="4">Uncharacterized protein</fullName>
    </submittedName>
</protein>
<keyword evidence="2" id="KW-0812">Transmembrane</keyword>
<dbReference type="KEGG" id="snn:EWH46_14965"/>
<dbReference type="RefSeq" id="WP_149504595.1">
    <property type="nucleotide sequence ID" value="NZ_CP035708.1"/>
</dbReference>
<dbReference type="EMBL" id="JBEPLS010000012">
    <property type="protein sequence ID" value="MET3605124.1"/>
    <property type="molecule type" value="Genomic_DNA"/>
</dbReference>
<evidence type="ECO:0000313" key="6">
    <source>
        <dbReference type="Proteomes" id="UP001549111"/>
    </source>
</evidence>
<feature type="compositionally biased region" description="Basic and acidic residues" evidence="1">
    <location>
        <begin position="25"/>
        <end position="36"/>
    </location>
</feature>
<evidence type="ECO:0000313" key="3">
    <source>
        <dbReference type="EMBL" id="MET3605124.1"/>
    </source>
</evidence>
<dbReference type="EMBL" id="CP035708">
    <property type="protein sequence ID" value="QEN01942.1"/>
    <property type="molecule type" value="Genomic_DNA"/>
</dbReference>
<evidence type="ECO:0000313" key="5">
    <source>
        <dbReference type="Proteomes" id="UP000323522"/>
    </source>
</evidence>
<reference evidence="4 5" key="1">
    <citation type="submission" date="2019-02" db="EMBL/GenBank/DDBJ databases">
        <title>Complete Genome Sequence and Methylome Analysis of Sphaerotilus natans subsp. sulfidivorans D-507.</title>
        <authorList>
            <person name="Fomenkov A."/>
            <person name="Gridneva E."/>
            <person name="Smolyakov D."/>
            <person name="Dubinina G."/>
            <person name="Vincze T."/>
            <person name="Grabovich M."/>
            <person name="Roberts R.J."/>
        </authorList>
    </citation>
    <scope>NUCLEOTIDE SEQUENCE [LARGE SCALE GENOMIC DNA]</scope>
    <source>
        <strain evidence="4 5">D-507</strain>
    </source>
</reference>
<dbReference type="OrthoDB" id="9174863at2"/>
<name>A0A5C1Q709_9BURK</name>
<evidence type="ECO:0000256" key="1">
    <source>
        <dbReference type="SAM" id="MobiDB-lite"/>
    </source>
</evidence>
<dbReference type="AlphaFoldDB" id="A0A5C1Q709"/>
<feature type="transmembrane region" description="Helical" evidence="2">
    <location>
        <begin position="84"/>
        <end position="102"/>
    </location>
</feature>
<evidence type="ECO:0000313" key="4">
    <source>
        <dbReference type="EMBL" id="QEN01942.1"/>
    </source>
</evidence>
<keyword evidence="6" id="KW-1185">Reference proteome</keyword>